<feature type="region of interest" description="Disordered" evidence="2">
    <location>
        <begin position="93"/>
        <end position="125"/>
    </location>
</feature>
<evidence type="ECO:0000256" key="2">
    <source>
        <dbReference type="SAM" id="MobiDB-lite"/>
    </source>
</evidence>
<dbReference type="InterPro" id="IPR013083">
    <property type="entry name" value="Znf_RING/FYVE/PHD"/>
</dbReference>
<feature type="signal peptide" evidence="3">
    <location>
        <begin position="1"/>
        <end position="40"/>
    </location>
</feature>
<feature type="region of interest" description="Disordered" evidence="2">
    <location>
        <begin position="323"/>
        <end position="359"/>
    </location>
</feature>
<dbReference type="Gene3D" id="3.30.40.10">
    <property type="entry name" value="Zinc/RING finger domain, C3HC4 (zinc finger)"/>
    <property type="match status" value="1"/>
</dbReference>
<feature type="region of interest" description="Disordered" evidence="2">
    <location>
        <begin position="403"/>
        <end position="422"/>
    </location>
</feature>
<organism evidence="5">
    <name type="scientific">Melanopsichium pennsylvanicum 4</name>
    <dbReference type="NCBI Taxonomy" id="1398559"/>
    <lineage>
        <taxon>Eukaryota</taxon>
        <taxon>Fungi</taxon>
        <taxon>Dikarya</taxon>
        <taxon>Basidiomycota</taxon>
        <taxon>Ustilaginomycotina</taxon>
        <taxon>Ustilaginomycetes</taxon>
        <taxon>Ustilaginales</taxon>
        <taxon>Ustilaginaceae</taxon>
        <taxon>Melanopsichium</taxon>
    </lineage>
</organism>
<dbReference type="GO" id="GO:0008270">
    <property type="term" value="F:zinc ion binding"/>
    <property type="evidence" value="ECO:0007669"/>
    <property type="project" value="UniProtKB-KW"/>
</dbReference>
<dbReference type="AlphaFoldDB" id="A0A077QPR1"/>
<evidence type="ECO:0000313" key="5">
    <source>
        <dbReference type="EMBL" id="CDI50980.1"/>
    </source>
</evidence>
<proteinExistence type="predicted"/>
<feature type="compositionally biased region" description="Polar residues" evidence="2">
    <location>
        <begin position="340"/>
        <end position="359"/>
    </location>
</feature>
<accession>A0A077QPR1</accession>
<feature type="chain" id="PRO_5001722563" description="RING-type domain-containing protein" evidence="3">
    <location>
        <begin position="41"/>
        <end position="619"/>
    </location>
</feature>
<dbReference type="PROSITE" id="PS50089">
    <property type="entry name" value="ZF_RING_2"/>
    <property type="match status" value="1"/>
</dbReference>
<name>A0A077QPR1_9BASI</name>
<dbReference type="InterPro" id="IPR001841">
    <property type="entry name" value="Znf_RING"/>
</dbReference>
<feature type="domain" description="RING-type" evidence="4">
    <location>
        <begin position="540"/>
        <end position="599"/>
    </location>
</feature>
<feature type="compositionally biased region" description="Low complexity" evidence="2">
    <location>
        <begin position="403"/>
        <end position="413"/>
    </location>
</feature>
<dbReference type="SUPFAM" id="SSF57850">
    <property type="entry name" value="RING/U-box"/>
    <property type="match status" value="1"/>
</dbReference>
<keyword evidence="1" id="KW-0863">Zinc-finger</keyword>
<dbReference type="SMART" id="SM00184">
    <property type="entry name" value="RING"/>
    <property type="match status" value="1"/>
</dbReference>
<reference evidence="5" key="1">
    <citation type="journal article" date="2014" name="Genome Biol. Evol.">
        <title>Gene Loss Rather Than Gene Gain Is Associated with a Host Jump from Monocots to Dicots in the Smut Fungus Melanopsichium pennsylvanicum.</title>
        <authorList>
            <person name="Sharma R."/>
            <person name="Mishra B."/>
            <person name="Runge F."/>
            <person name="Thines M."/>
        </authorList>
    </citation>
    <scope>NUCLEOTIDE SEQUENCE</scope>
    <source>
        <strain evidence="5">4</strain>
    </source>
</reference>
<protein>
    <recommendedName>
        <fullName evidence="4">RING-type domain-containing protein</fullName>
    </recommendedName>
</protein>
<keyword evidence="1" id="KW-0862">Zinc</keyword>
<keyword evidence="3" id="KW-0732">Signal</keyword>
<evidence type="ECO:0000256" key="3">
    <source>
        <dbReference type="SAM" id="SignalP"/>
    </source>
</evidence>
<keyword evidence="1" id="KW-0479">Metal-binding</keyword>
<feature type="compositionally biased region" description="Polar residues" evidence="2">
    <location>
        <begin position="108"/>
        <end position="120"/>
    </location>
</feature>
<sequence length="619" mass="67040">MLPSLSLTSTSLDQFRKNVYRPRLCLLLLLVLLSPHNTSQLTSTSDDFTIAISQPAQPGWSISMIDGLVVAAPPPASELVSSATAIKPVKRASSAASKGAPAEPSPAPSIQKNKETSQQGQPPPGSLFRFPKLSWRLIVDEHVLPALLLLHVLWAIRLAGIAVEDGVVKNTLLGAKSRFHSVTLPLVYLAVLCALAILTGQPGTVNLIRDLCCTWRAKLGFESFDPQPTNGESRLKIFQVDGLLPPSLFVMLETAATVVHLLSILPKVDAERISSILPVQLKLPSPSHSPPLVELLPLPTSVKAALTEPMSRSATVRYGVGRRRPMMPNINPAAPPPTTLDQPASQQQSETQGTATTTAIDASHIRQTEDVAEAIPQQRYRRVGAPENEVLLSTSVASPIAPLTLPENTPLTPSSHRRRAPRLGGQSVLVSTKWLSETVTSLFDKLIGALIYSIVTLRLPTLSPTSLPPVLSLLGLRSELASLTQIWSKARGSVECLEFVRRRWGVALEDGQDPYEGVIRPRAAKEAGDYGWKSYEAVFCAICFEQTRSAAVKKGSDGEKDDESEKKIWEFCRLDCGHELHDVCLVSWLTAQAFCPTCHVVLSFSPRAATGSRRGTAQT</sequence>
<dbReference type="EMBL" id="HG529494">
    <property type="protein sequence ID" value="CDI50980.1"/>
    <property type="molecule type" value="Genomic_DNA"/>
</dbReference>
<evidence type="ECO:0000259" key="4">
    <source>
        <dbReference type="PROSITE" id="PS50089"/>
    </source>
</evidence>
<evidence type="ECO:0000256" key="1">
    <source>
        <dbReference type="PROSITE-ProRule" id="PRU00175"/>
    </source>
</evidence>